<keyword evidence="3" id="KW-1185">Reference proteome</keyword>
<sequence length="92" mass="10784">MHYHRMHSHYVTNCQQLALRLLSDSMLLQLQLDHPLANHLSEQLDDRYHMSLHFVPYHFSKIQKKKTDILSKTSDSNSRTGFKNLPALLEGL</sequence>
<proteinExistence type="predicted"/>
<evidence type="ECO:0000256" key="1">
    <source>
        <dbReference type="SAM" id="MobiDB-lite"/>
    </source>
</evidence>
<name>A0A3P7SUW6_9BILA</name>
<organism evidence="2 3">
    <name type="scientific">Brugia timori</name>
    <dbReference type="NCBI Taxonomy" id="42155"/>
    <lineage>
        <taxon>Eukaryota</taxon>
        <taxon>Metazoa</taxon>
        <taxon>Ecdysozoa</taxon>
        <taxon>Nematoda</taxon>
        <taxon>Chromadorea</taxon>
        <taxon>Rhabditida</taxon>
        <taxon>Spirurina</taxon>
        <taxon>Spiruromorpha</taxon>
        <taxon>Filarioidea</taxon>
        <taxon>Onchocercidae</taxon>
        <taxon>Brugia</taxon>
    </lineage>
</organism>
<evidence type="ECO:0000313" key="2">
    <source>
        <dbReference type="EMBL" id="VDO11841.1"/>
    </source>
</evidence>
<dbReference type="EMBL" id="UZAG01001674">
    <property type="protein sequence ID" value="VDO11841.1"/>
    <property type="molecule type" value="Genomic_DNA"/>
</dbReference>
<protein>
    <submittedName>
        <fullName evidence="2">Uncharacterized protein</fullName>
    </submittedName>
</protein>
<reference evidence="2 3" key="1">
    <citation type="submission" date="2018-11" db="EMBL/GenBank/DDBJ databases">
        <authorList>
            <consortium name="Pathogen Informatics"/>
        </authorList>
    </citation>
    <scope>NUCLEOTIDE SEQUENCE [LARGE SCALE GENOMIC DNA]</scope>
</reference>
<evidence type="ECO:0000313" key="3">
    <source>
        <dbReference type="Proteomes" id="UP000280834"/>
    </source>
</evidence>
<gene>
    <name evidence="2" type="ORF">BTMF_LOCUS2131</name>
</gene>
<dbReference type="AlphaFoldDB" id="A0A3P7SUW6"/>
<accession>A0A3P7SUW6</accession>
<feature type="region of interest" description="Disordered" evidence="1">
    <location>
        <begin position="70"/>
        <end position="92"/>
    </location>
</feature>
<dbReference type="Proteomes" id="UP000280834">
    <property type="component" value="Unassembled WGS sequence"/>
</dbReference>
<feature type="compositionally biased region" description="Polar residues" evidence="1">
    <location>
        <begin position="70"/>
        <end position="81"/>
    </location>
</feature>